<dbReference type="SUPFAM" id="SSF51735">
    <property type="entry name" value="NAD(P)-binding Rossmann-fold domains"/>
    <property type="match status" value="1"/>
</dbReference>
<dbReference type="PANTHER" id="PTHR11695">
    <property type="entry name" value="ALCOHOL DEHYDROGENASE RELATED"/>
    <property type="match status" value="1"/>
</dbReference>
<name>A0A8H5VRJ1_9HYPO</name>
<comment type="caution">
    <text evidence="4">The sequence shown here is derived from an EMBL/GenBank/DDBJ whole genome shotgun (WGS) entry which is preliminary data.</text>
</comment>
<dbReference type="InterPro" id="IPR002364">
    <property type="entry name" value="Quin_OxRdtase/zeta-crystal_CS"/>
</dbReference>
<dbReference type="GO" id="GO:0005739">
    <property type="term" value="C:mitochondrion"/>
    <property type="evidence" value="ECO:0007669"/>
    <property type="project" value="TreeGrafter"/>
</dbReference>
<evidence type="ECO:0000313" key="4">
    <source>
        <dbReference type="EMBL" id="KAF5630604.1"/>
    </source>
</evidence>
<keyword evidence="1" id="KW-0560">Oxidoreductase</keyword>
<reference evidence="4 5" key="1">
    <citation type="submission" date="2020-05" db="EMBL/GenBank/DDBJ databases">
        <title>Identification and distribution of gene clusters putatively required for synthesis of sphingolipid metabolism inhibitors in phylogenetically diverse species of the filamentous fungus Fusarium.</title>
        <authorList>
            <person name="Kim H.-S."/>
            <person name="Busman M."/>
            <person name="Brown D.W."/>
            <person name="Divon H."/>
            <person name="Uhlig S."/>
            <person name="Proctor R.H."/>
        </authorList>
    </citation>
    <scope>NUCLEOTIDE SEQUENCE [LARGE SCALE GENOMIC DNA]</scope>
    <source>
        <strain evidence="4 5">NRRL 66243</strain>
    </source>
</reference>
<dbReference type="InterPro" id="IPR013154">
    <property type="entry name" value="ADH-like_N"/>
</dbReference>
<dbReference type="InterPro" id="IPR036291">
    <property type="entry name" value="NAD(P)-bd_dom_sf"/>
</dbReference>
<dbReference type="AlphaFoldDB" id="A0A8H5VRJ1"/>
<gene>
    <name evidence="4" type="ORF">FTJAE_8181</name>
</gene>
<dbReference type="EMBL" id="JAAQRI010000173">
    <property type="protein sequence ID" value="KAF5630604.1"/>
    <property type="molecule type" value="Genomic_DNA"/>
</dbReference>
<dbReference type="CDD" id="cd08267">
    <property type="entry name" value="MDR1"/>
    <property type="match status" value="1"/>
</dbReference>
<dbReference type="InterPro" id="IPR050700">
    <property type="entry name" value="YIM1/Zinc_Alcohol_DH_Fams"/>
</dbReference>
<feature type="domain" description="Enoyl reductase (ER)" evidence="3">
    <location>
        <begin position="24"/>
        <end position="366"/>
    </location>
</feature>
<sequence>MTESRAWVFSERGLPWDVLNLTSQPIPTLPPPLPLPKDVPDPEEWILVKVAFAGLNPGAIFQMTLVPPFIRKPTCVPEMDFSGTAIDVWHPDDESGSARSKRFNKGDKILAMLPASHTLPTGTGALAEFVRIPARYAVKKPEGVSFADGAGCLLPGLTARQLVNESGATTGHRVLVNAASGGIGSLVVQMLRKVVGPEGYIVGICSGKNVELVKSLGADEIIDYTQHDHLSKYLTERFLPEPFNTIIDTLGHQALYLASPSYLVPEGNYSSVGIKPPTFFVPDFLRAVLQMKLNEWWPVSPWLGGVGRRWLGTSMMSPTLEDRQAVADILGRGDIKLVKDSIWPFEETKEAYRKLGGLHARGKILVKTFLASNMASVPIKPIFVPGNDEYHIRLLSVKLTGSFSNTKYISSLIRPATVLTVLPYKESAINCSPSHCPAPKELPGLLLICETLEERQEYHYNSPRRVAMSVTAFLANGISVEADTYVFLVASFEEEYWDDWELHACVSSERPYPISCIAPEELVSNMPGIADEDSTNDSVSTDLEDGC</sequence>
<dbReference type="Proteomes" id="UP000530670">
    <property type="component" value="Unassembled WGS sequence"/>
</dbReference>
<dbReference type="GO" id="GO:0016491">
    <property type="term" value="F:oxidoreductase activity"/>
    <property type="evidence" value="ECO:0007669"/>
    <property type="project" value="UniProtKB-KW"/>
</dbReference>
<dbReference type="Pfam" id="PF08240">
    <property type="entry name" value="ADH_N"/>
    <property type="match status" value="1"/>
</dbReference>
<dbReference type="Gene3D" id="3.40.50.720">
    <property type="entry name" value="NAD(P)-binding Rossmann-like Domain"/>
    <property type="match status" value="1"/>
</dbReference>
<dbReference type="OrthoDB" id="3509362at2759"/>
<evidence type="ECO:0000259" key="3">
    <source>
        <dbReference type="SMART" id="SM00829"/>
    </source>
</evidence>
<accession>A0A8H5VRJ1</accession>
<dbReference type="PROSITE" id="PS01162">
    <property type="entry name" value="QOR_ZETA_CRYSTAL"/>
    <property type="match status" value="1"/>
</dbReference>
<dbReference type="PANTHER" id="PTHR11695:SF294">
    <property type="entry name" value="RETICULON-4-INTERACTING PROTEIN 1, MITOCHONDRIAL"/>
    <property type="match status" value="1"/>
</dbReference>
<dbReference type="GO" id="GO:0008270">
    <property type="term" value="F:zinc ion binding"/>
    <property type="evidence" value="ECO:0007669"/>
    <property type="project" value="InterPro"/>
</dbReference>
<dbReference type="InterPro" id="IPR011032">
    <property type="entry name" value="GroES-like_sf"/>
</dbReference>
<dbReference type="SUPFAM" id="SSF50129">
    <property type="entry name" value="GroES-like"/>
    <property type="match status" value="1"/>
</dbReference>
<dbReference type="GeneID" id="59307241"/>
<evidence type="ECO:0000256" key="1">
    <source>
        <dbReference type="ARBA" id="ARBA00023002"/>
    </source>
</evidence>
<dbReference type="Gene3D" id="3.90.180.10">
    <property type="entry name" value="Medium-chain alcohol dehydrogenases, catalytic domain"/>
    <property type="match status" value="1"/>
</dbReference>
<keyword evidence="5" id="KW-1185">Reference proteome</keyword>
<dbReference type="SMART" id="SM00829">
    <property type="entry name" value="PKS_ER"/>
    <property type="match status" value="1"/>
</dbReference>
<evidence type="ECO:0000313" key="5">
    <source>
        <dbReference type="Proteomes" id="UP000530670"/>
    </source>
</evidence>
<dbReference type="InterPro" id="IPR020843">
    <property type="entry name" value="ER"/>
</dbReference>
<protein>
    <submittedName>
        <fullName evidence="4">Zinc-type alcohol dehydrogenase</fullName>
    </submittedName>
</protein>
<dbReference type="Pfam" id="PF13602">
    <property type="entry name" value="ADH_zinc_N_2"/>
    <property type="match status" value="1"/>
</dbReference>
<proteinExistence type="predicted"/>
<organism evidence="4 5">
    <name type="scientific">Fusarium tjaetaba</name>
    <dbReference type="NCBI Taxonomy" id="1567544"/>
    <lineage>
        <taxon>Eukaryota</taxon>
        <taxon>Fungi</taxon>
        <taxon>Dikarya</taxon>
        <taxon>Ascomycota</taxon>
        <taxon>Pezizomycotina</taxon>
        <taxon>Sordariomycetes</taxon>
        <taxon>Hypocreomycetidae</taxon>
        <taxon>Hypocreales</taxon>
        <taxon>Nectriaceae</taxon>
        <taxon>Fusarium</taxon>
        <taxon>Fusarium fujikuroi species complex</taxon>
    </lineage>
</organism>
<evidence type="ECO:0000256" key="2">
    <source>
        <dbReference type="SAM" id="MobiDB-lite"/>
    </source>
</evidence>
<feature type="region of interest" description="Disordered" evidence="2">
    <location>
        <begin position="527"/>
        <end position="547"/>
    </location>
</feature>
<dbReference type="RefSeq" id="XP_037204738.1">
    <property type="nucleotide sequence ID" value="XM_037354971.1"/>
</dbReference>